<name>A0A7V8VEG3_9BACT</name>
<feature type="region of interest" description="Disordered" evidence="1">
    <location>
        <begin position="44"/>
        <end position="82"/>
    </location>
</feature>
<keyword evidence="3" id="KW-1185">Reference proteome</keyword>
<comment type="caution">
    <text evidence="2">The sequence shown here is derived from an EMBL/GenBank/DDBJ whole genome shotgun (WGS) entry which is preliminary data.</text>
</comment>
<organism evidence="2 3">
    <name type="scientific">Thermogemmata fonticola</name>
    <dbReference type="NCBI Taxonomy" id="2755323"/>
    <lineage>
        <taxon>Bacteria</taxon>
        <taxon>Pseudomonadati</taxon>
        <taxon>Planctomycetota</taxon>
        <taxon>Planctomycetia</taxon>
        <taxon>Gemmatales</taxon>
        <taxon>Gemmataceae</taxon>
        <taxon>Thermogemmata</taxon>
    </lineage>
</organism>
<dbReference type="RefSeq" id="WP_194537713.1">
    <property type="nucleotide sequence ID" value="NZ_JACEFB010000005.1"/>
</dbReference>
<evidence type="ECO:0000313" key="2">
    <source>
        <dbReference type="EMBL" id="MBA2226272.1"/>
    </source>
</evidence>
<sequence>MICPVCHGQHLIRVNGQLLPCPECGGFGEWNCCEGLQEQPPLNPATCPVNPSPSVSHPPQPGPPTPSPPSSASPRQARDPPA</sequence>
<protein>
    <submittedName>
        <fullName evidence="2">Uncharacterized protein</fullName>
    </submittedName>
</protein>
<dbReference type="Proteomes" id="UP000542342">
    <property type="component" value="Unassembled WGS sequence"/>
</dbReference>
<dbReference type="EMBL" id="JACEFB010000005">
    <property type="protein sequence ID" value="MBA2226272.1"/>
    <property type="molecule type" value="Genomic_DNA"/>
</dbReference>
<evidence type="ECO:0000256" key="1">
    <source>
        <dbReference type="SAM" id="MobiDB-lite"/>
    </source>
</evidence>
<feature type="compositionally biased region" description="Pro residues" evidence="1">
    <location>
        <begin position="56"/>
        <end position="71"/>
    </location>
</feature>
<accession>A0A7V8VEG3</accession>
<dbReference type="AlphaFoldDB" id="A0A7V8VEG3"/>
<evidence type="ECO:0000313" key="3">
    <source>
        <dbReference type="Proteomes" id="UP000542342"/>
    </source>
</evidence>
<proteinExistence type="predicted"/>
<reference evidence="2 3" key="1">
    <citation type="submission" date="2020-07" db="EMBL/GenBank/DDBJ databases">
        <title>Thermogemmata thermophila gen. nov., sp. nov., a novel moderate thermophilic planctomycete from a Kamchatka hot spring.</title>
        <authorList>
            <person name="Elcheninov A.G."/>
            <person name="Podosokorskaya O.A."/>
            <person name="Kovaleva O.L."/>
            <person name="Novikov A."/>
            <person name="Bonch-Osmolovskaya E.A."/>
            <person name="Toshchakov S.V."/>
            <person name="Kublanov I.V."/>
        </authorList>
    </citation>
    <scope>NUCLEOTIDE SEQUENCE [LARGE SCALE GENOMIC DNA]</scope>
    <source>
        <strain evidence="2 3">2918</strain>
    </source>
</reference>
<gene>
    <name evidence="2" type="ORF">H0921_08890</name>
</gene>